<feature type="region of interest" description="Disordered" evidence="1">
    <location>
        <begin position="1"/>
        <end position="21"/>
    </location>
</feature>
<dbReference type="RefSeq" id="WP_208056220.1">
    <property type="nucleotide sequence ID" value="NZ_JAGEMK010000006.1"/>
</dbReference>
<name>A0A939LWH4_9CELL</name>
<sequence>MRSVRRTIRPGGHYPTTPGRAARPLGAAALATALLLTAACGSGDGGEGAPADDDGDSAASDGGQVTLRFSWWGNDERAQITDAAVDAFEAANPGITVETESVDFNAYFDRLATSVAAGDEPDVITMGGAYPREYGGRGVLLDLSTVSEELDLSALDEGALANGYFDDTQFGVPTGVNTFGFIANPDVFAEAGVDLPDDETWTWEDFVDIANEISAATPDDVYGTTDLTTGADMLDLYTNQQTGQGLYTEDGGIALEADVAQDWWEMTNGLMESGAAPSATLTAELAGQPAPEQSLIGQGKAAMMPGWSNLLAAYSTAAGTDMVPLLAPGESGNQGPGMWLQASQLYTISANSDHPEEAARLVDFLVSSTEAADSIGADRGIPANPEIRQHLIDAGLDPVREAEFEFIERVSGHVDGDFVIGPEGSTDTPLILTRLNDSVLFGQITPAEAAEQLVNEMNDAVS</sequence>
<dbReference type="Gene3D" id="3.40.190.10">
    <property type="entry name" value="Periplasmic binding protein-like II"/>
    <property type="match status" value="2"/>
</dbReference>
<organism evidence="2 3">
    <name type="scientific">Actinotalea soli</name>
    <dbReference type="NCBI Taxonomy" id="2819234"/>
    <lineage>
        <taxon>Bacteria</taxon>
        <taxon>Bacillati</taxon>
        <taxon>Actinomycetota</taxon>
        <taxon>Actinomycetes</taxon>
        <taxon>Micrococcales</taxon>
        <taxon>Cellulomonadaceae</taxon>
        <taxon>Actinotalea</taxon>
    </lineage>
</organism>
<dbReference type="AlphaFoldDB" id="A0A939LWH4"/>
<reference evidence="2" key="1">
    <citation type="submission" date="2021-03" db="EMBL/GenBank/DDBJ databases">
        <title>Actinotalea soli sp. nov., isolated from soil.</title>
        <authorList>
            <person name="Ping W."/>
            <person name="Zhang J."/>
        </authorList>
    </citation>
    <scope>NUCLEOTIDE SEQUENCE</scope>
    <source>
        <strain evidence="2">BY-33</strain>
    </source>
</reference>
<dbReference type="PANTHER" id="PTHR43649">
    <property type="entry name" value="ARABINOSE-BINDING PROTEIN-RELATED"/>
    <property type="match status" value="1"/>
</dbReference>
<dbReference type="Proteomes" id="UP000664209">
    <property type="component" value="Unassembled WGS sequence"/>
</dbReference>
<accession>A0A939LWH4</accession>
<dbReference type="SUPFAM" id="SSF53850">
    <property type="entry name" value="Periplasmic binding protein-like II"/>
    <property type="match status" value="1"/>
</dbReference>
<keyword evidence="3" id="KW-1185">Reference proteome</keyword>
<dbReference type="EMBL" id="JAGEMK010000006">
    <property type="protein sequence ID" value="MBO1752537.1"/>
    <property type="molecule type" value="Genomic_DNA"/>
</dbReference>
<dbReference type="PANTHER" id="PTHR43649:SF12">
    <property type="entry name" value="DIACETYLCHITOBIOSE BINDING PROTEIN DASA"/>
    <property type="match status" value="1"/>
</dbReference>
<comment type="caution">
    <text evidence="2">The sequence shown here is derived from an EMBL/GenBank/DDBJ whole genome shotgun (WGS) entry which is preliminary data.</text>
</comment>
<proteinExistence type="predicted"/>
<gene>
    <name evidence="2" type="ORF">J4G33_12060</name>
</gene>
<protein>
    <submittedName>
        <fullName evidence="2">Sugar ABC transporter substrate-binding protein</fullName>
    </submittedName>
</protein>
<evidence type="ECO:0000313" key="2">
    <source>
        <dbReference type="EMBL" id="MBO1752537.1"/>
    </source>
</evidence>
<dbReference type="InterPro" id="IPR050490">
    <property type="entry name" value="Bact_solute-bd_prot1"/>
</dbReference>
<evidence type="ECO:0000256" key="1">
    <source>
        <dbReference type="SAM" id="MobiDB-lite"/>
    </source>
</evidence>
<dbReference type="Pfam" id="PF01547">
    <property type="entry name" value="SBP_bac_1"/>
    <property type="match status" value="1"/>
</dbReference>
<dbReference type="CDD" id="cd13585">
    <property type="entry name" value="PBP2_TMBP_like"/>
    <property type="match status" value="1"/>
</dbReference>
<dbReference type="InterPro" id="IPR006059">
    <property type="entry name" value="SBP"/>
</dbReference>
<evidence type="ECO:0000313" key="3">
    <source>
        <dbReference type="Proteomes" id="UP000664209"/>
    </source>
</evidence>